<dbReference type="PANTHER" id="PTHR47627">
    <property type="entry name" value="RUBREDOXIN"/>
    <property type="match status" value="1"/>
</dbReference>
<dbReference type="PROSITE" id="PS50903">
    <property type="entry name" value="RUBREDOXIN_LIKE"/>
    <property type="match status" value="1"/>
</dbReference>
<dbReference type="RefSeq" id="WP_346754359.1">
    <property type="nucleotide sequence ID" value="NZ_JAUJEA010000011.1"/>
</dbReference>
<gene>
    <name evidence="7" type="ORF">QQ008_23285</name>
</gene>
<name>A0ABT8KU91_9BACT</name>
<evidence type="ECO:0000313" key="8">
    <source>
        <dbReference type="Proteomes" id="UP001172082"/>
    </source>
</evidence>
<dbReference type="SUPFAM" id="SSF57802">
    <property type="entry name" value="Rubredoxin-like"/>
    <property type="match status" value="1"/>
</dbReference>
<keyword evidence="8" id="KW-1185">Reference proteome</keyword>
<proteinExistence type="predicted"/>
<evidence type="ECO:0000313" key="7">
    <source>
        <dbReference type="EMBL" id="MDN5204335.1"/>
    </source>
</evidence>
<keyword evidence="5" id="KW-0408">Iron</keyword>
<keyword evidence="2" id="KW-0813">Transport</keyword>
<dbReference type="InterPro" id="IPR024935">
    <property type="entry name" value="Rubredoxin_dom"/>
</dbReference>
<dbReference type="EMBL" id="JAUJEA010000011">
    <property type="protein sequence ID" value="MDN5204335.1"/>
    <property type="molecule type" value="Genomic_DNA"/>
</dbReference>
<evidence type="ECO:0000256" key="3">
    <source>
        <dbReference type="ARBA" id="ARBA00022723"/>
    </source>
</evidence>
<evidence type="ECO:0000256" key="4">
    <source>
        <dbReference type="ARBA" id="ARBA00022982"/>
    </source>
</evidence>
<dbReference type="CDD" id="cd00730">
    <property type="entry name" value="rubredoxin"/>
    <property type="match status" value="1"/>
</dbReference>
<dbReference type="Gene3D" id="2.20.28.10">
    <property type="match status" value="1"/>
</dbReference>
<sequence length="491" mass="57707">MMNNKNELVRVFVKGGILSPLDMKKIVLTAEELGASYVHFGSRQDMLFPIKEDNKGKLKKTFESIQTDYDYNQLKHQNIVTSYIADGILPTTPWLHIDIYHYIMEDIDYKHQLQINITDPKQTLVPLFTGNLNFVASEFENYWFLYLRFPRGEKVLEEWPVLVFSYDIPKVAKVLEEIYFDQGQLPINELFEHTINRVSTNNRNIENKLKLPEGIFPYYEGFHKMEGDNYWLGLYWRNNKYDIEFIKHFCDLCMTADTVKQIIITPWKSFIIKGIQWKERIKWEKLLGKFGINIRHSSVELNWHLPLLDKQALELKRYLVRAFDQNDISTYGLTFTIKTAPMVLFTSIVIEKNRTSRYAHKYDLITTFNILYSKDFNPNSTEYMTFAEEVEKEDLAPLLMELSKMYYKQLKYSPAPKAVTTTKPGVLFTKVYQCKNCLTIYNKDYGDPESGIVAGTSFEMLPDTYRCPLCDEHKSNYELMEVHELISVGKC</sequence>
<feature type="domain" description="Rubredoxin-like" evidence="6">
    <location>
        <begin position="429"/>
        <end position="480"/>
    </location>
</feature>
<comment type="caution">
    <text evidence="7">The sequence shown here is derived from an EMBL/GenBank/DDBJ whole genome shotgun (WGS) entry which is preliminary data.</text>
</comment>
<evidence type="ECO:0000256" key="2">
    <source>
        <dbReference type="ARBA" id="ARBA00022448"/>
    </source>
</evidence>
<dbReference type="Pfam" id="PF03460">
    <property type="entry name" value="NIR_SIR_ferr"/>
    <property type="match status" value="1"/>
</dbReference>
<dbReference type="InterPro" id="IPR005117">
    <property type="entry name" value="NiRdtase/SiRdtase_haem-b_fer"/>
</dbReference>
<evidence type="ECO:0000259" key="6">
    <source>
        <dbReference type="PROSITE" id="PS50903"/>
    </source>
</evidence>
<reference evidence="7" key="1">
    <citation type="submission" date="2023-06" db="EMBL/GenBank/DDBJ databases">
        <title>Genomic of Parafulvivirga corallium.</title>
        <authorList>
            <person name="Wang G."/>
        </authorList>
    </citation>
    <scope>NUCLEOTIDE SEQUENCE</scope>
    <source>
        <strain evidence="7">BMA10</strain>
    </source>
</reference>
<protein>
    <submittedName>
        <fullName evidence="7">Rubredoxin domain-containing protein</fullName>
    </submittedName>
</protein>
<evidence type="ECO:0000256" key="1">
    <source>
        <dbReference type="ARBA" id="ARBA00001965"/>
    </source>
</evidence>
<dbReference type="InterPro" id="IPR050526">
    <property type="entry name" value="Rubredoxin_ET"/>
</dbReference>
<accession>A0ABT8KU91</accession>
<dbReference type="InterPro" id="IPR024934">
    <property type="entry name" value="Rubredoxin-like_dom"/>
</dbReference>
<keyword evidence="3" id="KW-0479">Metal-binding</keyword>
<dbReference type="Pfam" id="PF00301">
    <property type="entry name" value="Rubredoxin"/>
    <property type="match status" value="1"/>
</dbReference>
<evidence type="ECO:0000256" key="5">
    <source>
        <dbReference type="ARBA" id="ARBA00023004"/>
    </source>
</evidence>
<dbReference type="PANTHER" id="PTHR47627:SF1">
    <property type="entry name" value="RUBREDOXIN-1-RELATED"/>
    <property type="match status" value="1"/>
</dbReference>
<comment type="cofactor">
    <cofactor evidence="1">
        <name>Fe(3+)</name>
        <dbReference type="ChEBI" id="CHEBI:29034"/>
    </cofactor>
</comment>
<organism evidence="7 8">
    <name type="scientific">Splendidivirga corallicola</name>
    <dbReference type="NCBI Taxonomy" id="3051826"/>
    <lineage>
        <taxon>Bacteria</taxon>
        <taxon>Pseudomonadati</taxon>
        <taxon>Bacteroidota</taxon>
        <taxon>Cytophagia</taxon>
        <taxon>Cytophagales</taxon>
        <taxon>Splendidivirgaceae</taxon>
        <taxon>Splendidivirga</taxon>
    </lineage>
</organism>
<dbReference type="Proteomes" id="UP001172082">
    <property type="component" value="Unassembled WGS sequence"/>
</dbReference>
<keyword evidence="4" id="KW-0249">Electron transport</keyword>